<keyword evidence="7 11" id="KW-0175">Coiled coil</keyword>
<keyword evidence="6" id="KW-1133">Transmembrane helix</keyword>
<dbReference type="SMR" id="A0A482WEY4"/>
<dbReference type="OrthoDB" id="5986838at2759"/>
<evidence type="ECO:0000256" key="10">
    <source>
        <dbReference type="ARBA" id="ARBA00023140"/>
    </source>
</evidence>
<evidence type="ECO:0000256" key="4">
    <source>
        <dbReference type="ARBA" id="ARBA00022692"/>
    </source>
</evidence>
<keyword evidence="4" id="KW-0812">Transmembrane</keyword>
<feature type="region of interest" description="Disordered" evidence="12">
    <location>
        <begin position="135"/>
        <end position="156"/>
    </location>
</feature>
<comment type="similarity">
    <text evidence="3">Belongs to the Tango11 family.</text>
</comment>
<gene>
    <name evidence="14" type="ORF">LSTR_LSTR005967</name>
</gene>
<comment type="caution">
    <text evidence="14">The sequence shown here is derived from an EMBL/GenBank/DDBJ whole genome shotgun (WGS) entry which is preliminary data.</text>
</comment>
<reference evidence="14 15" key="1">
    <citation type="journal article" date="2017" name="Gigascience">
        <title>Genome sequence of the small brown planthopper, Laodelphax striatellus.</title>
        <authorList>
            <person name="Zhu J."/>
            <person name="Jiang F."/>
            <person name="Wang X."/>
            <person name="Yang P."/>
            <person name="Bao Y."/>
            <person name="Zhao W."/>
            <person name="Wang W."/>
            <person name="Lu H."/>
            <person name="Wang Q."/>
            <person name="Cui N."/>
            <person name="Li J."/>
            <person name="Chen X."/>
            <person name="Luo L."/>
            <person name="Yu J."/>
            <person name="Kang L."/>
            <person name="Cui F."/>
        </authorList>
    </citation>
    <scope>NUCLEOTIDE SEQUENCE [LARGE SCALE GENOMIC DNA]</scope>
    <source>
        <strain evidence="14">Lst14</strain>
    </source>
</reference>
<proteinExistence type="inferred from homology"/>
<name>A0A482WEY4_LAOST</name>
<dbReference type="GO" id="GO:0005741">
    <property type="term" value="C:mitochondrial outer membrane"/>
    <property type="evidence" value="ECO:0007669"/>
    <property type="project" value="UniProtKB-SubCell"/>
</dbReference>
<evidence type="ECO:0000259" key="13">
    <source>
        <dbReference type="Pfam" id="PF05644"/>
    </source>
</evidence>
<dbReference type="PANTHER" id="PTHR16501">
    <property type="entry name" value="TRANSPORT AND GOLGI ORGANIZATION PROTEIN 11"/>
    <property type="match status" value="1"/>
</dbReference>
<comment type="subcellular location">
    <subcellularLocation>
        <location evidence="1">Mitochondrion outer membrane</location>
        <topology evidence="1">Single-pass type IV membrane protein</topology>
    </subcellularLocation>
    <subcellularLocation>
        <location evidence="2">Peroxisome</location>
    </subcellularLocation>
</comment>
<dbReference type="InParanoid" id="A0A482WEY4"/>
<keyword evidence="9" id="KW-0472">Membrane</keyword>
<evidence type="ECO:0000256" key="5">
    <source>
        <dbReference type="ARBA" id="ARBA00022787"/>
    </source>
</evidence>
<dbReference type="Proteomes" id="UP000291343">
    <property type="component" value="Unassembled WGS sequence"/>
</dbReference>
<evidence type="ECO:0000256" key="12">
    <source>
        <dbReference type="SAM" id="MobiDB-lite"/>
    </source>
</evidence>
<evidence type="ECO:0000256" key="9">
    <source>
        <dbReference type="ARBA" id="ARBA00023136"/>
    </source>
</evidence>
<evidence type="ECO:0000256" key="6">
    <source>
        <dbReference type="ARBA" id="ARBA00022989"/>
    </source>
</evidence>
<evidence type="ECO:0000256" key="7">
    <source>
        <dbReference type="ARBA" id="ARBA00023054"/>
    </source>
</evidence>
<evidence type="ECO:0000256" key="1">
    <source>
        <dbReference type="ARBA" id="ARBA00004200"/>
    </source>
</evidence>
<dbReference type="InterPro" id="IPR039433">
    <property type="entry name" value="Mff-like_dom"/>
</dbReference>
<dbReference type="PANTHER" id="PTHR16501:SF6">
    <property type="entry name" value="TRANSPORT AND GOLGI ORGANIZATION PROTEIN 11"/>
    <property type="match status" value="1"/>
</dbReference>
<dbReference type="GO" id="GO:0005777">
    <property type="term" value="C:peroxisome"/>
    <property type="evidence" value="ECO:0007669"/>
    <property type="project" value="UniProtKB-SubCell"/>
</dbReference>
<evidence type="ECO:0000256" key="3">
    <source>
        <dbReference type="ARBA" id="ARBA00009806"/>
    </source>
</evidence>
<dbReference type="Pfam" id="PF05644">
    <property type="entry name" value="Miff"/>
    <property type="match status" value="1"/>
</dbReference>
<dbReference type="EMBL" id="QKKF02037604">
    <property type="protein sequence ID" value="RZF32063.1"/>
    <property type="molecule type" value="Genomic_DNA"/>
</dbReference>
<dbReference type="FunCoup" id="A0A482WEY4">
    <property type="interactions" value="1646"/>
</dbReference>
<keyword evidence="5" id="KW-1000">Mitochondrion outer membrane</keyword>
<dbReference type="InterPro" id="IPR008518">
    <property type="entry name" value="Mff/Tango-11"/>
</dbReference>
<feature type="domain" description="Mff-like" evidence="13">
    <location>
        <begin position="171"/>
        <end position="260"/>
    </location>
</feature>
<dbReference type="STRING" id="195883.A0A482WEY4"/>
<keyword evidence="15" id="KW-1185">Reference proteome</keyword>
<evidence type="ECO:0000256" key="2">
    <source>
        <dbReference type="ARBA" id="ARBA00004275"/>
    </source>
</evidence>
<evidence type="ECO:0000256" key="8">
    <source>
        <dbReference type="ARBA" id="ARBA00023128"/>
    </source>
</evidence>
<evidence type="ECO:0000313" key="15">
    <source>
        <dbReference type="Proteomes" id="UP000291343"/>
    </source>
</evidence>
<accession>A0A482WEY4</accession>
<evidence type="ECO:0000256" key="11">
    <source>
        <dbReference type="SAM" id="Coils"/>
    </source>
</evidence>
<evidence type="ECO:0000313" key="14">
    <source>
        <dbReference type="EMBL" id="RZF32063.1"/>
    </source>
</evidence>
<protein>
    <recommendedName>
        <fullName evidence="13">Mff-like domain-containing protein</fullName>
    </recommendedName>
</protein>
<keyword evidence="10" id="KW-0576">Peroxisome</keyword>
<sequence length="263" mass="29880">MGSSLSKIDMKPSELELEARNSNAIQFWNDGVLLNRPNYAVLKTQKTRNARTVHSKSSNSQIPYLRTIRSESFLTGHEEFSGLRGPPLEASHEKAVLRPEVERVRVQTPPSTITMHEYNFPSAVDDLAGPPDFAGTPPAQGPFVVRPKGRRPYEEEGGDRLRTHEYNGYSRGGMDSRNDSFISNDRYRMQNVSQYREGTPPLTDGMSANDEIAHLRRQLAKLNRRVMSIELENLQRQQYEKIACALSVGYIVWKTLLWLRSSS</sequence>
<dbReference type="AlphaFoldDB" id="A0A482WEY4"/>
<organism evidence="14 15">
    <name type="scientific">Laodelphax striatellus</name>
    <name type="common">Small brown planthopper</name>
    <name type="synonym">Delphax striatella</name>
    <dbReference type="NCBI Taxonomy" id="195883"/>
    <lineage>
        <taxon>Eukaryota</taxon>
        <taxon>Metazoa</taxon>
        <taxon>Ecdysozoa</taxon>
        <taxon>Arthropoda</taxon>
        <taxon>Hexapoda</taxon>
        <taxon>Insecta</taxon>
        <taxon>Pterygota</taxon>
        <taxon>Neoptera</taxon>
        <taxon>Paraneoptera</taxon>
        <taxon>Hemiptera</taxon>
        <taxon>Auchenorrhyncha</taxon>
        <taxon>Fulgoroidea</taxon>
        <taxon>Delphacidae</taxon>
        <taxon>Criomorphinae</taxon>
        <taxon>Laodelphax</taxon>
    </lineage>
</organism>
<keyword evidence="8" id="KW-0496">Mitochondrion</keyword>
<feature type="coiled-coil region" evidence="11">
    <location>
        <begin position="205"/>
        <end position="237"/>
    </location>
</feature>